<evidence type="ECO:0000313" key="9">
    <source>
        <dbReference type="Proteomes" id="UP000254051"/>
    </source>
</evidence>
<dbReference type="GO" id="GO:0043190">
    <property type="term" value="C:ATP-binding cassette (ABC) transporter complex"/>
    <property type="evidence" value="ECO:0007669"/>
    <property type="project" value="InterPro"/>
</dbReference>
<feature type="transmembrane region" description="Helical" evidence="7">
    <location>
        <begin position="93"/>
        <end position="116"/>
    </location>
</feature>
<evidence type="ECO:0000256" key="4">
    <source>
        <dbReference type="ARBA" id="ARBA00022989"/>
    </source>
</evidence>
<dbReference type="Proteomes" id="UP000254051">
    <property type="component" value="Unassembled WGS sequence"/>
</dbReference>
<evidence type="ECO:0000256" key="6">
    <source>
        <dbReference type="RuleBase" id="RU003943"/>
    </source>
</evidence>
<comment type="subcellular location">
    <subcellularLocation>
        <location evidence="6">Cell membrane</location>
        <topology evidence="6">Multi-pass membrane protein</topology>
    </subcellularLocation>
    <subcellularLocation>
        <location evidence="1">Membrane</location>
        <topology evidence="1">Multi-pass membrane protein</topology>
    </subcellularLocation>
</comment>
<dbReference type="SUPFAM" id="SSF81345">
    <property type="entry name" value="ABC transporter involved in vitamin B12 uptake, BtuC"/>
    <property type="match status" value="1"/>
</dbReference>
<organism evidence="8 9">
    <name type="scientific">Faecalicatena contorta</name>
    <dbReference type="NCBI Taxonomy" id="39482"/>
    <lineage>
        <taxon>Bacteria</taxon>
        <taxon>Bacillati</taxon>
        <taxon>Bacillota</taxon>
        <taxon>Clostridia</taxon>
        <taxon>Lachnospirales</taxon>
        <taxon>Lachnospiraceae</taxon>
        <taxon>Faecalicatena</taxon>
    </lineage>
</organism>
<dbReference type="GO" id="GO:0010043">
    <property type="term" value="P:response to zinc ion"/>
    <property type="evidence" value="ECO:0007669"/>
    <property type="project" value="TreeGrafter"/>
</dbReference>
<evidence type="ECO:0000256" key="2">
    <source>
        <dbReference type="ARBA" id="ARBA00008034"/>
    </source>
</evidence>
<accession>A0A316A4I9</accession>
<keyword evidence="5 7" id="KW-0472">Membrane</keyword>
<dbReference type="GO" id="GO:0055085">
    <property type="term" value="P:transmembrane transport"/>
    <property type="evidence" value="ECO:0007669"/>
    <property type="project" value="InterPro"/>
</dbReference>
<keyword evidence="6" id="KW-0813">Transport</keyword>
<dbReference type="OrthoDB" id="9798540at2"/>
<gene>
    <name evidence="8" type="ORF">SAMN05216529_102479</name>
</gene>
<name>A0A316A4I9_9FIRM</name>
<dbReference type="AlphaFoldDB" id="A0A316A4I9"/>
<dbReference type="PANTHER" id="PTHR30477:SF0">
    <property type="entry name" value="METAL TRANSPORT SYSTEM MEMBRANE PROTEIN TM_0125-RELATED"/>
    <property type="match status" value="1"/>
</dbReference>
<feature type="transmembrane region" description="Helical" evidence="7">
    <location>
        <begin position="195"/>
        <end position="215"/>
    </location>
</feature>
<feature type="transmembrane region" description="Helical" evidence="7">
    <location>
        <begin position="166"/>
        <end position="189"/>
    </location>
</feature>
<evidence type="ECO:0000256" key="5">
    <source>
        <dbReference type="ARBA" id="ARBA00023136"/>
    </source>
</evidence>
<evidence type="ECO:0000256" key="7">
    <source>
        <dbReference type="SAM" id="Phobius"/>
    </source>
</evidence>
<dbReference type="Gene3D" id="1.10.3470.10">
    <property type="entry name" value="ABC transporter involved in vitamin B12 uptake, BtuC"/>
    <property type="match status" value="1"/>
</dbReference>
<keyword evidence="3 6" id="KW-0812">Transmembrane</keyword>
<dbReference type="InterPro" id="IPR001626">
    <property type="entry name" value="ABC_TroCD"/>
</dbReference>
<feature type="transmembrane region" description="Helical" evidence="7">
    <location>
        <begin position="222"/>
        <end position="244"/>
    </location>
</feature>
<keyword evidence="4 7" id="KW-1133">Transmembrane helix</keyword>
<dbReference type="RefSeq" id="WP_109709234.1">
    <property type="nucleotide sequence ID" value="NZ_QGDS01000002.1"/>
</dbReference>
<keyword evidence="9" id="KW-1185">Reference proteome</keyword>
<comment type="similarity">
    <text evidence="2 6">Belongs to the ABC-3 integral membrane protein family.</text>
</comment>
<feature type="transmembrane region" description="Helical" evidence="7">
    <location>
        <begin position="12"/>
        <end position="37"/>
    </location>
</feature>
<feature type="transmembrane region" description="Helical" evidence="7">
    <location>
        <begin position="250"/>
        <end position="269"/>
    </location>
</feature>
<feature type="transmembrane region" description="Helical" evidence="7">
    <location>
        <begin position="57"/>
        <end position="81"/>
    </location>
</feature>
<evidence type="ECO:0000256" key="1">
    <source>
        <dbReference type="ARBA" id="ARBA00004141"/>
    </source>
</evidence>
<reference evidence="9" key="1">
    <citation type="submission" date="2017-07" db="EMBL/GenBank/DDBJ databases">
        <authorList>
            <person name="Varghese N."/>
            <person name="Submissions S."/>
        </authorList>
    </citation>
    <scope>NUCLEOTIDE SEQUENCE [LARGE SCALE GENOMIC DNA]</scope>
    <source>
        <strain evidence="9">NLAE-zl-C134</strain>
    </source>
</reference>
<dbReference type="PANTHER" id="PTHR30477">
    <property type="entry name" value="ABC-TRANSPORTER METAL-BINDING PROTEIN"/>
    <property type="match status" value="1"/>
</dbReference>
<evidence type="ECO:0000313" key="8">
    <source>
        <dbReference type="EMBL" id="SUQ13260.1"/>
    </source>
</evidence>
<dbReference type="InterPro" id="IPR037294">
    <property type="entry name" value="ABC_BtuC-like"/>
</dbReference>
<sequence length="278" mass="29394">MFEKLIEMFSYPFMVRAILVGVMVSLCSALLGVSLVLKRYSMIGDGLSHVGFGALAIAAAVNAAPLTFAIPIVILAAVLLLRISGNSKIKGDAAIALISTSALAIGVMVISMTTGMNTDVYNYMFGSILAMSTGDVKMSIVLSAAVLVLYILFYQKIFAITFDETFALATGVKVNLYNTLIAVLTAVTIVLGMRMMGALLISSLIIFPALISMRICKTFKSVIVNSAVTSVICLFIGITISYVWATPAGASVVVVNLGALILYTMIGVVKNRSFLSGK</sequence>
<proteinExistence type="inferred from homology"/>
<protein>
    <submittedName>
        <fullName evidence="8">Zinc transport system permease protein</fullName>
    </submittedName>
</protein>
<dbReference type="Pfam" id="PF00950">
    <property type="entry name" value="ABC-3"/>
    <property type="match status" value="1"/>
</dbReference>
<dbReference type="EMBL" id="UHJJ01000002">
    <property type="protein sequence ID" value="SUQ13260.1"/>
    <property type="molecule type" value="Genomic_DNA"/>
</dbReference>
<feature type="transmembrane region" description="Helical" evidence="7">
    <location>
        <begin position="136"/>
        <end position="154"/>
    </location>
</feature>
<evidence type="ECO:0000256" key="3">
    <source>
        <dbReference type="ARBA" id="ARBA00022692"/>
    </source>
</evidence>